<keyword evidence="4" id="KW-1185">Reference proteome</keyword>
<dbReference type="PANTHER" id="PTHR22736:SF2">
    <property type="entry name" value="COILED-COIL DOMAIN-CONTAINING PROTEIN 66"/>
    <property type="match status" value="1"/>
</dbReference>
<evidence type="ECO:0000313" key="4">
    <source>
        <dbReference type="Proteomes" id="UP000325440"/>
    </source>
</evidence>
<name>A0A5E4MMP7_9HEMI</name>
<dbReference type="GO" id="GO:0005874">
    <property type="term" value="C:microtubule"/>
    <property type="evidence" value="ECO:0007669"/>
    <property type="project" value="TreeGrafter"/>
</dbReference>
<protein>
    <recommendedName>
        <fullName evidence="2">CCDC66 domain-containing protein</fullName>
    </recommendedName>
</protein>
<feature type="region of interest" description="Disordered" evidence="1">
    <location>
        <begin position="323"/>
        <end position="409"/>
    </location>
</feature>
<organism evidence="3 4">
    <name type="scientific">Cinara cedri</name>
    <dbReference type="NCBI Taxonomy" id="506608"/>
    <lineage>
        <taxon>Eukaryota</taxon>
        <taxon>Metazoa</taxon>
        <taxon>Ecdysozoa</taxon>
        <taxon>Arthropoda</taxon>
        <taxon>Hexapoda</taxon>
        <taxon>Insecta</taxon>
        <taxon>Pterygota</taxon>
        <taxon>Neoptera</taxon>
        <taxon>Paraneoptera</taxon>
        <taxon>Hemiptera</taxon>
        <taxon>Sternorrhyncha</taxon>
        <taxon>Aphidomorpha</taxon>
        <taxon>Aphidoidea</taxon>
        <taxon>Aphididae</taxon>
        <taxon>Lachninae</taxon>
        <taxon>Cinara</taxon>
    </lineage>
</organism>
<reference evidence="3 4" key="1">
    <citation type="submission" date="2019-08" db="EMBL/GenBank/DDBJ databases">
        <authorList>
            <person name="Alioto T."/>
            <person name="Alioto T."/>
            <person name="Gomez Garrido J."/>
        </authorList>
    </citation>
    <scope>NUCLEOTIDE SEQUENCE [LARGE SCALE GENOMIC DNA]</scope>
</reference>
<accession>A0A5E4MMP7</accession>
<evidence type="ECO:0000256" key="1">
    <source>
        <dbReference type="SAM" id="MobiDB-lite"/>
    </source>
</evidence>
<proteinExistence type="predicted"/>
<evidence type="ECO:0000259" key="2">
    <source>
        <dbReference type="Pfam" id="PF15236"/>
    </source>
</evidence>
<dbReference type="AlphaFoldDB" id="A0A5E4MMP7"/>
<feature type="compositionally biased region" description="Polar residues" evidence="1">
    <location>
        <begin position="393"/>
        <end position="409"/>
    </location>
</feature>
<gene>
    <name evidence="3" type="ORF">CINCED_3A017613</name>
</gene>
<sequence length="571" mass="66333">MVVKSVSLVELKKQQWAKEKEELVKLNGYWRNQKTPIVFNDQREHVICPEIRSHDIDRFGAHKDTQSQKNLSFPPISHDNQKQNFHNNIYINKMEKDLNIDIQNGATEDFKPKSTHTILNRTYTISKENNVNEGSKSERQKWDKHYNNIGIHSPDINLNERKCLINESNNDTPTWAEYSPEKPYIVMEMGKSQFEDARQTAAADFKGSCETLCSLDSNNINNRTYLLGQNIPLTTDELAAREVKRQKAIELQEAIKQQLKERQLKKKEELEKKKRDDLAEERRIQKQQEIERKRLEDELKRQREKELNDERKAKAMQEVLENAQKQAKEDKSKNMHKKRNNPDEIKEQIPEPVVVSNNCEQKTLEEPTPKQDAQEPVSEPKENSKLPEIDEILQTSPSPLNRQKLLTPSKFRNQTTSVAIQTEILKKPKTAGIVCQKSIDLDKRPKWGVNRPEVQYIKQSAKDPNYQLKLRQRSPWSRRTSHVNSAKSQLDTNGRVSYALPENYSKKMSTYSRPNFAEMKNSKGVPNKTPLDSISVSDVLYQLSSLRKVLETKRKHWKSVIADESPSSDSS</sequence>
<dbReference type="OrthoDB" id="10042846at2759"/>
<dbReference type="InterPro" id="IPR039183">
    <property type="entry name" value="CCD66"/>
</dbReference>
<dbReference type="GO" id="GO:0005929">
    <property type="term" value="C:cilium"/>
    <property type="evidence" value="ECO:0007669"/>
    <property type="project" value="TreeGrafter"/>
</dbReference>
<dbReference type="Proteomes" id="UP000325440">
    <property type="component" value="Unassembled WGS sequence"/>
</dbReference>
<dbReference type="EMBL" id="CABPRJ010000970">
    <property type="protein sequence ID" value="VVC33559.1"/>
    <property type="molecule type" value="Genomic_DNA"/>
</dbReference>
<dbReference type="PANTHER" id="PTHR22736">
    <property type="entry name" value="COILED-COIL DOMAIN-CONTAINING PROTEIN 66"/>
    <property type="match status" value="1"/>
</dbReference>
<feature type="compositionally biased region" description="Basic and acidic residues" evidence="1">
    <location>
        <begin position="340"/>
        <end position="349"/>
    </location>
</feature>
<dbReference type="InterPro" id="IPR040467">
    <property type="entry name" value="CCDC66_dom"/>
</dbReference>
<feature type="compositionally biased region" description="Basic and acidic residues" evidence="1">
    <location>
        <begin position="362"/>
        <end position="388"/>
    </location>
</feature>
<evidence type="ECO:0000313" key="3">
    <source>
        <dbReference type="EMBL" id="VVC33559.1"/>
    </source>
</evidence>
<dbReference type="GO" id="GO:0008017">
    <property type="term" value="F:microtubule binding"/>
    <property type="evidence" value="ECO:0007669"/>
    <property type="project" value="TreeGrafter"/>
</dbReference>
<dbReference type="Pfam" id="PF15236">
    <property type="entry name" value="CCDC66"/>
    <property type="match status" value="1"/>
</dbReference>
<feature type="domain" description="CCDC66" evidence="2">
    <location>
        <begin position="216"/>
        <end position="339"/>
    </location>
</feature>
<dbReference type="GO" id="GO:0060271">
    <property type="term" value="P:cilium assembly"/>
    <property type="evidence" value="ECO:0007669"/>
    <property type="project" value="TreeGrafter"/>
</dbReference>